<sequence length="89" mass="10722">MNDYHKRLADLLMEKNEHISRQQALTWVELLWDDFETTSAKAGREYKGSELTEKIVTQWIQHYGDKLHEFVATNPKYKHFLEDDDKKMH</sequence>
<evidence type="ECO:0000313" key="1">
    <source>
        <dbReference type="EMBL" id="KKK36551.1"/>
    </source>
</evidence>
<name>A0A0M2SS75_9BACI</name>
<accession>A0A0M2SS75</accession>
<dbReference type="PATRIC" id="fig|1408103.3.peg.4178"/>
<dbReference type="Pfam" id="PF14043">
    <property type="entry name" value="WVELL"/>
    <property type="match status" value="1"/>
</dbReference>
<dbReference type="RefSeq" id="WP_046525317.1">
    <property type="nucleotide sequence ID" value="NZ_LAYY01000028.1"/>
</dbReference>
<reference evidence="1 2" key="1">
    <citation type="submission" date="2015-04" db="EMBL/GenBank/DDBJ databases">
        <title>Taxonomic description and genome sequence of Bacillus campisalis sp. nov., a novel member of the genus Bacillus isolated from solar saltern.</title>
        <authorList>
            <person name="Mathan Kumar R."/>
            <person name="Kaur G."/>
            <person name="Kumar A."/>
            <person name="Singh N.K."/>
            <person name="Kaur N."/>
            <person name="Kumar N."/>
            <person name="Mayilraj S."/>
        </authorList>
    </citation>
    <scope>NUCLEOTIDE SEQUENCE [LARGE SCALE GENOMIC DNA]</scope>
    <source>
        <strain evidence="1 2">SA2-6</strain>
    </source>
</reference>
<comment type="caution">
    <text evidence="1">The sequence shown here is derived from an EMBL/GenBank/DDBJ whole genome shotgun (WGS) entry which is preliminary data.</text>
</comment>
<dbReference type="OrthoDB" id="2361637at2"/>
<gene>
    <name evidence="1" type="ORF">WQ57_18860</name>
</gene>
<evidence type="ECO:0000313" key="2">
    <source>
        <dbReference type="Proteomes" id="UP000034166"/>
    </source>
</evidence>
<dbReference type="AlphaFoldDB" id="A0A0M2SS75"/>
<proteinExistence type="predicted"/>
<evidence type="ECO:0008006" key="3">
    <source>
        <dbReference type="Google" id="ProtNLM"/>
    </source>
</evidence>
<dbReference type="EMBL" id="LAYY01000028">
    <property type="protein sequence ID" value="KKK36551.1"/>
    <property type="molecule type" value="Genomic_DNA"/>
</dbReference>
<dbReference type="Proteomes" id="UP000034166">
    <property type="component" value="Unassembled WGS sequence"/>
</dbReference>
<keyword evidence="2" id="KW-1185">Reference proteome</keyword>
<dbReference type="InterPro" id="IPR026952">
    <property type="entry name" value="WVELL"/>
</dbReference>
<organism evidence="1 2">
    <name type="scientific">Mesobacillus campisalis</name>
    <dbReference type="NCBI Taxonomy" id="1408103"/>
    <lineage>
        <taxon>Bacteria</taxon>
        <taxon>Bacillati</taxon>
        <taxon>Bacillota</taxon>
        <taxon>Bacilli</taxon>
        <taxon>Bacillales</taxon>
        <taxon>Bacillaceae</taxon>
        <taxon>Mesobacillus</taxon>
    </lineage>
</organism>
<protein>
    <recommendedName>
        <fullName evidence="3">WVELL protein</fullName>
    </recommendedName>
</protein>